<accession>A0A1I7RT95</accession>
<evidence type="ECO:0000313" key="2">
    <source>
        <dbReference type="EMBL" id="CAD5231400.1"/>
    </source>
</evidence>
<protein>
    <submittedName>
        <fullName evidence="2">(pine wood nematode) hypothetical protein</fullName>
    </submittedName>
</protein>
<evidence type="ECO:0000313" key="3">
    <source>
        <dbReference type="Proteomes" id="UP000095284"/>
    </source>
</evidence>
<evidence type="ECO:0000313" key="4">
    <source>
        <dbReference type="Proteomes" id="UP000659654"/>
    </source>
</evidence>
<dbReference type="EMBL" id="CAJFCV020000005">
    <property type="protein sequence ID" value="CAG9122530.1"/>
    <property type="molecule type" value="Genomic_DNA"/>
</dbReference>
<evidence type="ECO:0000313" key="5">
    <source>
        <dbReference type="WBParaSite" id="BXY_0394900.1"/>
    </source>
</evidence>
<organism evidence="3 5">
    <name type="scientific">Bursaphelenchus xylophilus</name>
    <name type="common">Pinewood nematode worm</name>
    <name type="synonym">Aphelenchoides xylophilus</name>
    <dbReference type="NCBI Taxonomy" id="6326"/>
    <lineage>
        <taxon>Eukaryota</taxon>
        <taxon>Metazoa</taxon>
        <taxon>Ecdysozoa</taxon>
        <taxon>Nematoda</taxon>
        <taxon>Chromadorea</taxon>
        <taxon>Rhabditida</taxon>
        <taxon>Tylenchina</taxon>
        <taxon>Tylenchomorpha</taxon>
        <taxon>Aphelenchoidea</taxon>
        <taxon>Aphelenchoididae</taxon>
        <taxon>Bursaphelenchus</taxon>
    </lineage>
</organism>
<feature type="region of interest" description="Disordered" evidence="1">
    <location>
        <begin position="107"/>
        <end position="182"/>
    </location>
</feature>
<reference evidence="5" key="1">
    <citation type="submission" date="2016-11" db="UniProtKB">
        <authorList>
            <consortium name="WormBaseParasite"/>
        </authorList>
    </citation>
    <scope>IDENTIFICATION</scope>
</reference>
<sequence>MDGIGTVQRKAAVPQRTVRVGRNARCGGSETVQFVEEWREEKARAETIPGVRPQGNGSPRPAVWPRSICGDALGAGACEIKGDGERCRPKKRPFFCSSPKKFVQLASGKRREFERKKGPNRECDTAKTALAPGPSENRTVRSGGGGGRECAERREHRQTRRRTRGERFQPPFRSWGGTSKLEPAASQPPLSIFSTAILARALSSLLVVRALRSHRAFLLHSPDRTFLLFRVHRAVVRLQLAKSPSPFRLRSASRTLALPLPSDPECIRIAEFGRCSDSLSVSALSLPRRKNFFRVASGRWFPIFGPQRQNASDFNHPRRLRRSTTKLGTGRCDGRRQKKVTISRDVLQNACTVQAENAQCKMLKTNARCE</sequence>
<proteinExistence type="predicted"/>
<gene>
    <name evidence="2" type="ORF">BXYJ_LOCUS11496</name>
</gene>
<dbReference type="WBParaSite" id="BXY_0394900.1">
    <property type="protein sequence ID" value="BXY_0394900.1"/>
    <property type="gene ID" value="BXY_0394900"/>
</dbReference>
<dbReference type="EMBL" id="CAJFDI010000005">
    <property type="protein sequence ID" value="CAD5231400.1"/>
    <property type="molecule type" value="Genomic_DNA"/>
</dbReference>
<dbReference type="AlphaFoldDB" id="A0A1I7RT95"/>
<name>A0A1I7RT95_BURXY</name>
<dbReference type="Proteomes" id="UP000095284">
    <property type="component" value="Unplaced"/>
</dbReference>
<evidence type="ECO:0000256" key="1">
    <source>
        <dbReference type="SAM" id="MobiDB-lite"/>
    </source>
</evidence>
<keyword evidence="4" id="KW-1185">Reference proteome</keyword>
<dbReference type="Proteomes" id="UP000582659">
    <property type="component" value="Unassembled WGS sequence"/>
</dbReference>
<dbReference type="Proteomes" id="UP000659654">
    <property type="component" value="Unassembled WGS sequence"/>
</dbReference>
<feature type="compositionally biased region" description="Basic and acidic residues" evidence="1">
    <location>
        <begin position="109"/>
        <end position="125"/>
    </location>
</feature>
<reference evidence="2" key="2">
    <citation type="submission" date="2020-09" db="EMBL/GenBank/DDBJ databases">
        <authorList>
            <person name="Kikuchi T."/>
        </authorList>
    </citation>
    <scope>NUCLEOTIDE SEQUENCE</scope>
    <source>
        <strain evidence="2">Ka4C1</strain>
    </source>
</reference>